<dbReference type="EnsemblMetazoa" id="CLYHEMT015302.1">
    <property type="protein sequence ID" value="CLYHEMP015302.1"/>
    <property type="gene ID" value="CLYHEMG015302"/>
</dbReference>
<dbReference type="OrthoDB" id="5986517at2759"/>
<accession>A0A7M5WZ82</accession>
<protein>
    <submittedName>
        <fullName evidence="2">Uncharacterized protein</fullName>
    </submittedName>
</protein>
<sequence>MMDTNAACIISIFEAAKEKFDQLSELMDDNFLWLEQIQEEARKAFGRNSLSLLPKTPGVKRKRPALSSQNDQIKSPSKCSSTFVDESENKKFKIDDMSTIAEISDVSVFDNTQNTSTRSLRPRKKKSAPRPLKKSKRIAKQRASNLNKSIENKKNSTIVLDTPSPILGESTLAYNDAADIVDDTISKISPINHPIQPHVASVIKLLAKSTQKVTSKKSISHPTNMLDDVKISLFGYQLADDEMKMSSPSVSLIPRAESVSTPIEMALDPQRSNSVSTPKEASLDPKTPKTITKSKSVLNDIRFDVLEQDSPDEIESPSPSTLAKDLIVSLEDISSPKRTTLIPQTPHTLPKTSCESGEASDEKTTDDSMEYTIDDIKQEEILQLKQKEVIEPQSVDHKSQTQNMAEQEASCVNDSKGMETSGRRDTYKVMVQQAQSPSYERFNSKLFDISDDVKANSPASFVSKGPKIIKVSIDKMED</sequence>
<proteinExistence type="predicted"/>
<feature type="region of interest" description="Disordered" evidence="1">
    <location>
        <begin position="112"/>
        <end position="150"/>
    </location>
</feature>
<feature type="compositionally biased region" description="Polar residues" evidence="1">
    <location>
        <begin position="400"/>
        <end position="413"/>
    </location>
</feature>
<name>A0A7M5WZ82_9CNID</name>
<dbReference type="AlphaFoldDB" id="A0A7M5WZ82"/>
<feature type="compositionally biased region" description="Polar residues" evidence="1">
    <location>
        <begin position="337"/>
        <end position="355"/>
    </location>
</feature>
<feature type="region of interest" description="Disordered" evidence="1">
    <location>
        <begin position="394"/>
        <end position="424"/>
    </location>
</feature>
<feature type="compositionally biased region" description="Polar residues" evidence="1">
    <location>
        <begin position="270"/>
        <end position="279"/>
    </location>
</feature>
<evidence type="ECO:0000256" key="1">
    <source>
        <dbReference type="SAM" id="MobiDB-lite"/>
    </source>
</evidence>
<feature type="compositionally biased region" description="Basic residues" evidence="1">
    <location>
        <begin position="120"/>
        <end position="140"/>
    </location>
</feature>
<evidence type="ECO:0000313" key="3">
    <source>
        <dbReference type="Proteomes" id="UP000594262"/>
    </source>
</evidence>
<feature type="region of interest" description="Disordered" evidence="1">
    <location>
        <begin position="337"/>
        <end position="366"/>
    </location>
</feature>
<feature type="region of interest" description="Disordered" evidence="1">
    <location>
        <begin position="269"/>
        <end position="290"/>
    </location>
</feature>
<dbReference type="Proteomes" id="UP000594262">
    <property type="component" value="Unplaced"/>
</dbReference>
<feature type="compositionally biased region" description="Polar residues" evidence="1">
    <location>
        <begin position="66"/>
        <end position="82"/>
    </location>
</feature>
<evidence type="ECO:0000313" key="2">
    <source>
        <dbReference type="EnsemblMetazoa" id="CLYHEMP015302.1"/>
    </source>
</evidence>
<organism evidence="2 3">
    <name type="scientific">Clytia hemisphaerica</name>
    <dbReference type="NCBI Taxonomy" id="252671"/>
    <lineage>
        <taxon>Eukaryota</taxon>
        <taxon>Metazoa</taxon>
        <taxon>Cnidaria</taxon>
        <taxon>Hydrozoa</taxon>
        <taxon>Hydroidolina</taxon>
        <taxon>Leptothecata</taxon>
        <taxon>Obeliida</taxon>
        <taxon>Clytiidae</taxon>
        <taxon>Clytia</taxon>
    </lineage>
</organism>
<feature type="region of interest" description="Disordered" evidence="1">
    <location>
        <begin position="50"/>
        <end position="82"/>
    </location>
</feature>
<keyword evidence="3" id="KW-1185">Reference proteome</keyword>
<reference evidence="2" key="1">
    <citation type="submission" date="2021-01" db="UniProtKB">
        <authorList>
            <consortium name="EnsemblMetazoa"/>
        </authorList>
    </citation>
    <scope>IDENTIFICATION</scope>
</reference>